<evidence type="ECO:0000256" key="3">
    <source>
        <dbReference type="ARBA" id="ARBA00010876"/>
    </source>
</evidence>
<dbReference type="GO" id="GO:0160141">
    <property type="term" value="F:23S rRNA pseudouridine(955/2504/2580) synthase activity"/>
    <property type="evidence" value="ECO:0007669"/>
    <property type="project" value="UniProtKB-EC"/>
</dbReference>
<evidence type="ECO:0000313" key="12">
    <source>
        <dbReference type="Proteomes" id="UP000078070"/>
    </source>
</evidence>
<dbReference type="InterPro" id="IPR006145">
    <property type="entry name" value="PsdUridine_synth_RsuA/RluA"/>
</dbReference>
<dbReference type="Gene3D" id="3.10.290.10">
    <property type="entry name" value="RNA-binding S4 domain"/>
    <property type="match status" value="1"/>
</dbReference>
<dbReference type="InterPro" id="IPR050188">
    <property type="entry name" value="RluA_PseudoU_synthase"/>
</dbReference>
<dbReference type="NCBIfam" id="NF008249">
    <property type="entry name" value="PRK11025.1"/>
    <property type="match status" value="1"/>
</dbReference>
<dbReference type="PANTHER" id="PTHR21600">
    <property type="entry name" value="MITOCHONDRIAL RNA PSEUDOURIDINE SYNTHASE"/>
    <property type="match status" value="1"/>
</dbReference>
<name>A0A1A9EYB2_9GAMM</name>
<dbReference type="SUPFAM" id="SSF55120">
    <property type="entry name" value="Pseudouridine synthase"/>
    <property type="match status" value="1"/>
</dbReference>
<keyword evidence="5 8" id="KW-0694">RNA-binding</keyword>
<comment type="catalytic activity">
    <reaction evidence="9">
        <text>a uridine in RNA = a pseudouridine in RNA</text>
        <dbReference type="Rhea" id="RHEA:48348"/>
        <dbReference type="Rhea" id="RHEA-COMP:12068"/>
        <dbReference type="Rhea" id="RHEA-COMP:12069"/>
        <dbReference type="ChEBI" id="CHEBI:65314"/>
        <dbReference type="ChEBI" id="CHEBI:65315"/>
    </reaction>
</comment>
<accession>A0A1A9EYB2</accession>
<dbReference type="InterPro" id="IPR006225">
    <property type="entry name" value="PsdUridine_synth_RluC/D"/>
</dbReference>
<comment type="function">
    <text evidence="2">Responsible for synthesis of pseudouridine from uracil at positions 955, 2504 and 2580 in 23S ribosomal RNA.</text>
</comment>
<dbReference type="Pfam" id="PF00849">
    <property type="entry name" value="PseudoU_synth_2"/>
    <property type="match status" value="1"/>
</dbReference>
<reference evidence="12" key="1">
    <citation type="submission" date="2016-05" db="EMBL/GenBank/DDBJ databases">
        <authorList>
            <person name="Baek K."/>
            <person name="Yang S.-J."/>
        </authorList>
    </citation>
    <scope>NUCLEOTIDE SEQUENCE [LARGE SCALE GENOMIC DNA]</scope>
    <source>
        <strain evidence="12">ST58-10</strain>
    </source>
</reference>
<dbReference type="Gene3D" id="3.30.2350.10">
    <property type="entry name" value="Pseudouridine synthase"/>
    <property type="match status" value="1"/>
</dbReference>
<reference evidence="11 12" key="2">
    <citation type="journal article" date="2018" name="Int. J. Syst. Evol. Microbiol.">
        <title>Marinobacterium aestuarii sp. nov., a benzene-degrading marine bacterium isolated from estuary sediment.</title>
        <authorList>
            <person name="Bae S.S."/>
            <person name="Jung J."/>
            <person name="Chung D."/>
            <person name="Baek K."/>
        </authorList>
    </citation>
    <scope>NUCLEOTIDE SEQUENCE [LARGE SCALE GENOMIC DNA]</scope>
    <source>
        <strain evidence="11 12">ST58-10</strain>
    </source>
</reference>
<dbReference type="SMART" id="SM00363">
    <property type="entry name" value="S4"/>
    <property type="match status" value="1"/>
</dbReference>
<feature type="domain" description="RNA-binding S4" evidence="10">
    <location>
        <begin position="24"/>
        <end position="85"/>
    </location>
</feature>
<dbReference type="STRING" id="1821621.A8C75_09185"/>
<dbReference type="AlphaFoldDB" id="A0A1A9EYB2"/>
<evidence type="ECO:0000259" key="10">
    <source>
        <dbReference type="SMART" id="SM00363"/>
    </source>
</evidence>
<dbReference type="EC" id="5.4.99.-" evidence="9"/>
<sequence>MSKNIAAAPVSVQFVEVTEDQDGQRIDNFLRTALKGVPKSLIYRIVRKGELRVNKKRVKPDYRVKPGDLVRIPPIRVSAPREDVPVKQGLADVLEAAVLYEDKDLIIINKPSGLAVHGGSGVSLGLIEALRQIRPEQRFLELVHRLDRDTSGCIMVAKKRSMLKFLHEGLRQKGRITKIYQALVVGRWSTRTHQVDAPLNKNELKSGERIVRVQPEGKPSITLFRVLRRFGMTATLVEAQPVTGRTHQIRVHAQFAGHPIIGDEKYGVDELNREMKALGIRRLFLHAAQLRLTLPNGERLRVEAPLELQLLAGLARLEETGSDGVEVQEGSNE</sequence>
<evidence type="ECO:0000256" key="7">
    <source>
        <dbReference type="PIRSR" id="PIRSR606225-1"/>
    </source>
</evidence>
<dbReference type="NCBIfam" id="TIGR00005">
    <property type="entry name" value="rluA_subfam"/>
    <property type="match status" value="1"/>
</dbReference>
<dbReference type="Pfam" id="PF01479">
    <property type="entry name" value="S4"/>
    <property type="match status" value="1"/>
</dbReference>
<dbReference type="CDD" id="cd02869">
    <property type="entry name" value="PseudoU_synth_RluA_like"/>
    <property type="match status" value="1"/>
</dbReference>
<dbReference type="SUPFAM" id="SSF55174">
    <property type="entry name" value="Alpha-L RNA-binding motif"/>
    <property type="match status" value="1"/>
</dbReference>
<dbReference type="PANTHER" id="PTHR21600:SF92">
    <property type="entry name" value="RIBOSOMAL LARGE SUBUNIT PSEUDOURIDINE SYNTHASE C"/>
    <property type="match status" value="1"/>
</dbReference>
<organism evidence="11 12">
    <name type="scientific">Marinobacterium aestuarii</name>
    <dbReference type="NCBI Taxonomy" id="1821621"/>
    <lineage>
        <taxon>Bacteria</taxon>
        <taxon>Pseudomonadati</taxon>
        <taxon>Pseudomonadota</taxon>
        <taxon>Gammaproteobacteria</taxon>
        <taxon>Oceanospirillales</taxon>
        <taxon>Oceanospirillaceae</taxon>
        <taxon>Marinobacterium</taxon>
    </lineage>
</organism>
<evidence type="ECO:0000256" key="9">
    <source>
        <dbReference type="RuleBase" id="RU362028"/>
    </source>
</evidence>
<keyword evidence="4" id="KW-0698">rRNA processing</keyword>
<keyword evidence="6 9" id="KW-0413">Isomerase</keyword>
<keyword evidence="12" id="KW-1185">Reference proteome</keyword>
<dbReference type="Proteomes" id="UP000078070">
    <property type="component" value="Chromosome"/>
</dbReference>
<dbReference type="InterPro" id="IPR020103">
    <property type="entry name" value="PsdUridine_synth_cat_dom_sf"/>
</dbReference>
<dbReference type="GO" id="GO:0003723">
    <property type="term" value="F:RNA binding"/>
    <property type="evidence" value="ECO:0007669"/>
    <property type="project" value="UniProtKB-KW"/>
</dbReference>
<evidence type="ECO:0000313" key="11">
    <source>
        <dbReference type="EMBL" id="ANG62638.1"/>
    </source>
</evidence>
<dbReference type="PROSITE" id="PS01129">
    <property type="entry name" value="PSI_RLU"/>
    <property type="match status" value="1"/>
</dbReference>
<dbReference type="RefSeq" id="WP_067381072.1">
    <property type="nucleotide sequence ID" value="NZ_CP015839.1"/>
</dbReference>
<dbReference type="InterPro" id="IPR002942">
    <property type="entry name" value="S4_RNA-bd"/>
</dbReference>
<evidence type="ECO:0000256" key="6">
    <source>
        <dbReference type="ARBA" id="ARBA00023235"/>
    </source>
</evidence>
<dbReference type="CDD" id="cd00165">
    <property type="entry name" value="S4"/>
    <property type="match status" value="1"/>
</dbReference>
<dbReference type="InterPro" id="IPR006224">
    <property type="entry name" value="PsdUridine_synth_RluA-like_CS"/>
</dbReference>
<proteinExistence type="inferred from homology"/>
<evidence type="ECO:0000256" key="2">
    <source>
        <dbReference type="ARBA" id="ARBA00002876"/>
    </source>
</evidence>
<evidence type="ECO:0000256" key="4">
    <source>
        <dbReference type="ARBA" id="ARBA00022552"/>
    </source>
</evidence>
<feature type="active site" evidence="7">
    <location>
        <position position="147"/>
    </location>
</feature>
<dbReference type="EMBL" id="CP015839">
    <property type="protein sequence ID" value="ANG62638.1"/>
    <property type="molecule type" value="Genomic_DNA"/>
</dbReference>
<gene>
    <name evidence="11" type="ORF">A8C75_09185</name>
</gene>
<comment type="catalytic activity">
    <reaction evidence="1">
        <text>uridine(955/2504/2580) in 23S rRNA = pseudouridine(955/2504/2580) in 23S rRNA</text>
        <dbReference type="Rhea" id="RHEA:42528"/>
        <dbReference type="Rhea" id="RHEA-COMP:10099"/>
        <dbReference type="Rhea" id="RHEA-COMP:10100"/>
        <dbReference type="ChEBI" id="CHEBI:65314"/>
        <dbReference type="ChEBI" id="CHEBI:65315"/>
        <dbReference type="EC" id="5.4.99.24"/>
    </reaction>
</comment>
<dbReference type="KEGG" id="mars:A8C75_09185"/>
<dbReference type="OrthoDB" id="9807829at2"/>
<evidence type="ECO:0000256" key="1">
    <source>
        <dbReference type="ARBA" id="ARBA00000381"/>
    </source>
</evidence>
<evidence type="ECO:0000256" key="5">
    <source>
        <dbReference type="ARBA" id="ARBA00022884"/>
    </source>
</evidence>
<dbReference type="GO" id="GO:0000455">
    <property type="term" value="P:enzyme-directed rRNA pseudouridine synthesis"/>
    <property type="evidence" value="ECO:0007669"/>
    <property type="project" value="UniProtKB-ARBA"/>
</dbReference>
<evidence type="ECO:0000256" key="8">
    <source>
        <dbReference type="PROSITE-ProRule" id="PRU00182"/>
    </source>
</evidence>
<dbReference type="InterPro" id="IPR036986">
    <property type="entry name" value="S4_RNA-bd_sf"/>
</dbReference>
<comment type="similarity">
    <text evidence="3 9">Belongs to the pseudouridine synthase RluA family.</text>
</comment>
<protein>
    <recommendedName>
        <fullName evidence="9">Pseudouridine synthase</fullName>
        <ecNumber evidence="9">5.4.99.-</ecNumber>
    </recommendedName>
</protein>
<dbReference type="PROSITE" id="PS50889">
    <property type="entry name" value="S4"/>
    <property type="match status" value="1"/>
</dbReference>